<dbReference type="EMBL" id="CP163444">
    <property type="protein sequence ID" value="XDQ72519.1"/>
    <property type="molecule type" value="Genomic_DNA"/>
</dbReference>
<evidence type="ECO:0000313" key="2">
    <source>
        <dbReference type="EMBL" id="XDQ72519.1"/>
    </source>
</evidence>
<organism evidence="2">
    <name type="scientific">Streptomyces sp. R44</name>
    <dbReference type="NCBI Taxonomy" id="3238633"/>
    <lineage>
        <taxon>Bacteria</taxon>
        <taxon>Bacillati</taxon>
        <taxon>Actinomycetota</taxon>
        <taxon>Actinomycetes</taxon>
        <taxon>Kitasatosporales</taxon>
        <taxon>Streptomycetaceae</taxon>
        <taxon>Streptomyces</taxon>
    </lineage>
</organism>
<proteinExistence type="predicted"/>
<dbReference type="AlphaFoldDB" id="A0AB39SZ59"/>
<evidence type="ECO:0000256" key="1">
    <source>
        <dbReference type="SAM" id="Phobius"/>
    </source>
</evidence>
<reference evidence="2" key="1">
    <citation type="submission" date="2024-07" db="EMBL/GenBank/DDBJ databases">
        <authorList>
            <person name="Yu S.T."/>
        </authorList>
    </citation>
    <scope>NUCLEOTIDE SEQUENCE</scope>
    <source>
        <strain evidence="2">R44</strain>
    </source>
</reference>
<feature type="transmembrane region" description="Helical" evidence="1">
    <location>
        <begin position="44"/>
        <end position="67"/>
    </location>
</feature>
<dbReference type="InterPro" id="IPR046492">
    <property type="entry name" value="DUF6585"/>
</dbReference>
<keyword evidence="1" id="KW-0472">Membrane</keyword>
<keyword evidence="1" id="KW-1133">Transmembrane helix</keyword>
<name>A0AB39SZ59_9ACTN</name>
<accession>A0AB39SZ59</accession>
<protein>
    <submittedName>
        <fullName evidence="2">DUF6585 family protein</fullName>
    </submittedName>
</protein>
<dbReference type="Pfam" id="PF20226">
    <property type="entry name" value="DUF6585"/>
    <property type="match status" value="1"/>
</dbReference>
<gene>
    <name evidence="2" type="ORF">AB5J54_19330</name>
</gene>
<feature type="transmembrane region" description="Helical" evidence="1">
    <location>
        <begin position="12"/>
        <end position="32"/>
    </location>
</feature>
<keyword evidence="1" id="KW-0812">Transmembrane</keyword>
<sequence>MQNEPKRFPWGGVLPVGVLGAFLGWLALSYAIEDQREQGAWYYSLPLLVLAAIPLGFVGFFLFAWLFRPRPPQVWVAWYEHGALWHIDRGETRAYTWDEIASVTRQDIKVTNGVTSATTHRLTITSEQGAAIVVGDEFSGMVPFAEGLGDAFSRARVPRDAARLEAGERIDFGVVDINISGIGQGSNRIGWREVERVDVKQGRVEIRRHGDRKPWMTLAAPGFPNLPVFLTLADALRRQHES</sequence>
<dbReference type="RefSeq" id="WP_369145158.1">
    <property type="nucleotide sequence ID" value="NZ_CP163444.1"/>
</dbReference>